<name>A0ABY5KVH9_9CELL</name>
<organism evidence="1 2">
    <name type="scientific">Cellulomonas xiejunii</name>
    <dbReference type="NCBI Taxonomy" id="2968083"/>
    <lineage>
        <taxon>Bacteria</taxon>
        <taxon>Bacillati</taxon>
        <taxon>Actinomycetota</taxon>
        <taxon>Actinomycetes</taxon>
        <taxon>Micrococcales</taxon>
        <taxon>Cellulomonadaceae</taxon>
        <taxon>Cellulomonas</taxon>
    </lineage>
</organism>
<dbReference type="EMBL" id="CP101987">
    <property type="protein sequence ID" value="UUI73843.1"/>
    <property type="molecule type" value="Genomic_DNA"/>
</dbReference>
<accession>A0ABY5KVH9</accession>
<keyword evidence="2" id="KW-1185">Reference proteome</keyword>
<dbReference type="Proteomes" id="UP001316384">
    <property type="component" value="Chromosome"/>
</dbReference>
<proteinExistence type="predicted"/>
<reference evidence="1 2" key="1">
    <citation type="submission" date="2022-07" db="EMBL/GenBank/DDBJ databases">
        <title>Novel species in genus cellulomonas.</title>
        <authorList>
            <person name="Ye L."/>
        </authorList>
    </citation>
    <scope>NUCLEOTIDE SEQUENCE [LARGE SCALE GENOMIC DNA]</scope>
    <source>
        <strain evidence="2">zg-B89</strain>
    </source>
</reference>
<evidence type="ECO:0000313" key="2">
    <source>
        <dbReference type="Proteomes" id="UP001316384"/>
    </source>
</evidence>
<dbReference type="RefSeq" id="WP_227577227.1">
    <property type="nucleotide sequence ID" value="NZ_CP101987.1"/>
</dbReference>
<evidence type="ECO:0000313" key="1">
    <source>
        <dbReference type="EMBL" id="UUI73843.1"/>
    </source>
</evidence>
<gene>
    <name evidence="1" type="ORF">NP048_00010</name>
</gene>
<sequence length="65" mass="6751">MNGRQGPDPAKLGAALVTMAALDPLPLRFVGGADAVTGVEQKAHLVLEQVDAHRERSIAMSIDGS</sequence>
<protein>
    <submittedName>
        <fullName evidence="1">Uncharacterized protein</fullName>
    </submittedName>
</protein>